<evidence type="ECO:0000313" key="8">
    <source>
        <dbReference type="EMBL" id="PLB53524.1"/>
    </source>
</evidence>
<evidence type="ECO:0000256" key="1">
    <source>
        <dbReference type="ARBA" id="ARBA00004123"/>
    </source>
</evidence>
<evidence type="ECO:0000259" key="7">
    <source>
        <dbReference type="PROSITE" id="PS50048"/>
    </source>
</evidence>
<dbReference type="VEuPathDB" id="FungiDB:P170DRAFT_435132"/>
<keyword evidence="5" id="KW-0539">Nucleus</keyword>
<dbReference type="GO" id="GO:0000981">
    <property type="term" value="F:DNA-binding transcription factor activity, RNA polymerase II-specific"/>
    <property type="evidence" value="ECO:0007669"/>
    <property type="project" value="InterPro"/>
</dbReference>
<dbReference type="GO" id="GO:0005634">
    <property type="term" value="C:nucleus"/>
    <property type="evidence" value="ECO:0007669"/>
    <property type="project" value="UniProtKB-SubCell"/>
</dbReference>
<comment type="caution">
    <text evidence="8">The sequence shown here is derived from an EMBL/GenBank/DDBJ whole genome shotgun (WGS) entry which is preliminary data.</text>
</comment>
<keyword evidence="2" id="KW-0805">Transcription regulation</keyword>
<proteinExistence type="predicted"/>
<dbReference type="Gene3D" id="4.10.240.10">
    <property type="entry name" value="Zn(2)-C6 fungal-type DNA-binding domain"/>
    <property type="match status" value="1"/>
</dbReference>
<name>A0A2I2GKX2_9EURO</name>
<dbReference type="SUPFAM" id="SSF57701">
    <property type="entry name" value="Zn2/Cys6 DNA-binding domain"/>
    <property type="match status" value="1"/>
</dbReference>
<evidence type="ECO:0000256" key="6">
    <source>
        <dbReference type="SAM" id="MobiDB-lite"/>
    </source>
</evidence>
<feature type="region of interest" description="Disordered" evidence="6">
    <location>
        <begin position="67"/>
        <end position="92"/>
    </location>
</feature>
<dbReference type="Pfam" id="PF11951">
    <property type="entry name" value="Fungal_trans_2"/>
    <property type="match status" value="1"/>
</dbReference>
<feature type="region of interest" description="Disordered" evidence="6">
    <location>
        <begin position="105"/>
        <end position="145"/>
    </location>
</feature>
<dbReference type="InterPro" id="IPR001138">
    <property type="entry name" value="Zn2Cys6_DnaBD"/>
</dbReference>
<dbReference type="GO" id="GO:0008270">
    <property type="term" value="F:zinc ion binding"/>
    <property type="evidence" value="ECO:0007669"/>
    <property type="project" value="InterPro"/>
</dbReference>
<dbReference type="PANTHER" id="PTHR37534">
    <property type="entry name" value="TRANSCRIPTIONAL ACTIVATOR PROTEIN UGA3"/>
    <property type="match status" value="1"/>
</dbReference>
<feature type="compositionally biased region" description="Basic residues" evidence="6">
    <location>
        <begin position="11"/>
        <end position="20"/>
    </location>
</feature>
<dbReference type="OrthoDB" id="5319341at2759"/>
<evidence type="ECO:0000256" key="4">
    <source>
        <dbReference type="ARBA" id="ARBA00023163"/>
    </source>
</evidence>
<keyword evidence="4" id="KW-0804">Transcription</keyword>
<reference evidence="8 9" key="1">
    <citation type="submission" date="2016-12" db="EMBL/GenBank/DDBJ databases">
        <title>The genomes of Aspergillus section Nigri reveals drivers in fungal speciation.</title>
        <authorList>
            <consortium name="DOE Joint Genome Institute"/>
            <person name="Vesth T.C."/>
            <person name="Nybo J."/>
            <person name="Theobald S."/>
            <person name="Brandl J."/>
            <person name="Frisvad J.C."/>
            <person name="Nielsen K.F."/>
            <person name="Lyhne E.K."/>
            <person name="Kogle M.E."/>
            <person name="Kuo A."/>
            <person name="Riley R."/>
            <person name="Clum A."/>
            <person name="Nolan M."/>
            <person name="Lipzen A."/>
            <person name="Salamov A."/>
            <person name="Henrissat B."/>
            <person name="Wiebenga A."/>
            <person name="De Vries R.P."/>
            <person name="Grigoriev I.V."/>
            <person name="Mortensen U.H."/>
            <person name="Andersen M.R."/>
            <person name="Baker S.E."/>
        </authorList>
    </citation>
    <scope>NUCLEOTIDE SEQUENCE [LARGE SCALE GENOMIC DNA]</scope>
    <source>
        <strain evidence="8 9">IBT 23096</strain>
    </source>
</reference>
<accession>A0A2I2GKX2</accession>
<feature type="region of interest" description="Disordered" evidence="6">
    <location>
        <begin position="1"/>
        <end position="20"/>
    </location>
</feature>
<feature type="domain" description="Zn(2)-C6 fungal-type" evidence="7">
    <location>
        <begin position="28"/>
        <end position="58"/>
    </location>
</feature>
<evidence type="ECO:0000256" key="3">
    <source>
        <dbReference type="ARBA" id="ARBA00023125"/>
    </source>
</evidence>
<dbReference type="Pfam" id="PF00172">
    <property type="entry name" value="Zn_clus"/>
    <property type="match status" value="1"/>
</dbReference>
<dbReference type="GeneID" id="36556565"/>
<dbReference type="EMBL" id="MSFO01000002">
    <property type="protein sequence ID" value="PLB53524.1"/>
    <property type="molecule type" value="Genomic_DNA"/>
</dbReference>
<dbReference type="AlphaFoldDB" id="A0A2I2GKX2"/>
<dbReference type="CDD" id="cd12148">
    <property type="entry name" value="fungal_TF_MHR"/>
    <property type="match status" value="1"/>
</dbReference>
<protein>
    <submittedName>
        <fullName evidence="8">Zn(II)2Cys6 transcription factor</fullName>
    </submittedName>
</protein>
<feature type="compositionally biased region" description="Polar residues" evidence="6">
    <location>
        <begin position="173"/>
        <end position="184"/>
    </location>
</feature>
<sequence length="633" mass="70734">MPDVTAAPSRGIRKPRKSRGRGLRATTGCLICKRRHVKCDEVHPQCGPCAKGQRACVYTDADSGVGGHSLDAAATPSTPREEPPVTTPKVQVHQPLQILVDACQQERPVSQERPHGRSSLAPEPIATGHDNVPSPATESTTSNRTAAPRSWFELLATDAVNADGNFYLSPQLRTPSTPALSSSPFLPDSNPGFHPRTPRQRESFKAASFGNDPEMQTGLAPVQTGDPSSVVADDPSCWTTPSPIQLSPKEYRIFNHFVKSLGSWLDFFDPSLQFSTVVPHLALRNTGLMKALMALSARHLSLWNANYPSGMTPETGKSNSDMKEAWNLSEIDRNFAVQYYYETLAYLNKAMKYSSYASSHELIATALLISTYEMVDGSNRDWERHLKGVFWIQRYQNNDGECGGIRQAVWWAWLRQDAWVAMRERRRVFTFWKPKRHYSTLTPAEMACHSHYLLAQCINYASKEESESKDLQQRLDRGSELLCMLQEWHDYLPNEFRPLPTAPNSGLFPPIWVHPPFYAAALQLHSLARILVLLHRPSVGGLQDYRAGQHLLTASVSTICGIAQTVDENNHAASLVSLNSLYGAGMCVHTPNERAILLDLMDMFQQRVRWPSNSLRRDLELDFQKDGLPGFNG</sequence>
<dbReference type="GO" id="GO:0000976">
    <property type="term" value="F:transcription cis-regulatory region binding"/>
    <property type="evidence" value="ECO:0007669"/>
    <property type="project" value="TreeGrafter"/>
</dbReference>
<comment type="subcellular location">
    <subcellularLocation>
        <location evidence="1">Nucleus</location>
    </subcellularLocation>
</comment>
<gene>
    <name evidence="8" type="ORF">P170DRAFT_435132</name>
</gene>
<evidence type="ECO:0000256" key="5">
    <source>
        <dbReference type="ARBA" id="ARBA00023242"/>
    </source>
</evidence>
<organism evidence="8 9">
    <name type="scientific">Aspergillus steynii IBT 23096</name>
    <dbReference type="NCBI Taxonomy" id="1392250"/>
    <lineage>
        <taxon>Eukaryota</taxon>
        <taxon>Fungi</taxon>
        <taxon>Dikarya</taxon>
        <taxon>Ascomycota</taxon>
        <taxon>Pezizomycotina</taxon>
        <taxon>Eurotiomycetes</taxon>
        <taxon>Eurotiomycetidae</taxon>
        <taxon>Eurotiales</taxon>
        <taxon>Aspergillaceae</taxon>
        <taxon>Aspergillus</taxon>
        <taxon>Aspergillus subgen. Circumdati</taxon>
    </lineage>
</organism>
<dbReference type="PROSITE" id="PS50048">
    <property type="entry name" value="ZN2_CY6_FUNGAL_2"/>
    <property type="match status" value="1"/>
</dbReference>
<feature type="compositionally biased region" description="Polar residues" evidence="6">
    <location>
        <begin position="134"/>
        <end position="145"/>
    </location>
</feature>
<evidence type="ECO:0000313" key="9">
    <source>
        <dbReference type="Proteomes" id="UP000234275"/>
    </source>
</evidence>
<evidence type="ECO:0000256" key="2">
    <source>
        <dbReference type="ARBA" id="ARBA00023015"/>
    </source>
</evidence>
<dbReference type="PROSITE" id="PS00463">
    <property type="entry name" value="ZN2_CY6_FUNGAL_1"/>
    <property type="match status" value="1"/>
</dbReference>
<keyword evidence="9" id="KW-1185">Reference proteome</keyword>
<dbReference type="PANTHER" id="PTHR37534:SF3">
    <property type="entry name" value="ZN(II)2CYS6 TRANSCRIPTION FACTOR (EUROFUNG)"/>
    <property type="match status" value="1"/>
</dbReference>
<dbReference type="STRING" id="1392250.A0A2I2GKX2"/>
<dbReference type="SMART" id="SM00066">
    <property type="entry name" value="GAL4"/>
    <property type="match status" value="1"/>
</dbReference>
<dbReference type="Proteomes" id="UP000234275">
    <property type="component" value="Unassembled WGS sequence"/>
</dbReference>
<dbReference type="RefSeq" id="XP_024708826.1">
    <property type="nucleotide sequence ID" value="XM_024848866.1"/>
</dbReference>
<dbReference type="InterPro" id="IPR021858">
    <property type="entry name" value="Fun_TF"/>
</dbReference>
<keyword evidence="3" id="KW-0238">DNA-binding</keyword>
<dbReference type="GO" id="GO:0045944">
    <property type="term" value="P:positive regulation of transcription by RNA polymerase II"/>
    <property type="evidence" value="ECO:0007669"/>
    <property type="project" value="TreeGrafter"/>
</dbReference>
<feature type="region of interest" description="Disordered" evidence="6">
    <location>
        <begin position="173"/>
        <end position="233"/>
    </location>
</feature>
<dbReference type="CDD" id="cd00067">
    <property type="entry name" value="GAL4"/>
    <property type="match status" value="1"/>
</dbReference>
<dbReference type="InterPro" id="IPR036864">
    <property type="entry name" value="Zn2-C6_fun-type_DNA-bd_sf"/>
</dbReference>